<comment type="caution">
    <text evidence="7">The sequence shown here is derived from an EMBL/GenBank/DDBJ whole genome shotgun (WGS) entry which is preliminary data.</text>
</comment>
<evidence type="ECO:0000259" key="6">
    <source>
        <dbReference type="Pfam" id="PF04932"/>
    </source>
</evidence>
<feature type="domain" description="O-antigen ligase-related" evidence="6">
    <location>
        <begin position="193"/>
        <end position="333"/>
    </location>
</feature>
<feature type="transmembrane region" description="Helical" evidence="5">
    <location>
        <begin position="115"/>
        <end position="133"/>
    </location>
</feature>
<dbReference type="PANTHER" id="PTHR37422">
    <property type="entry name" value="TEICHURONIC ACID BIOSYNTHESIS PROTEIN TUAE"/>
    <property type="match status" value="1"/>
</dbReference>
<dbReference type="AlphaFoldDB" id="A0A1S9T682"/>
<name>A0A1S9T682_BACCE</name>
<organism evidence="7 8">
    <name type="scientific">Bacillus cereus</name>
    <dbReference type="NCBI Taxonomy" id="1396"/>
    <lineage>
        <taxon>Bacteria</taxon>
        <taxon>Bacillati</taxon>
        <taxon>Bacillota</taxon>
        <taxon>Bacilli</taxon>
        <taxon>Bacillales</taxon>
        <taxon>Bacillaceae</taxon>
        <taxon>Bacillus</taxon>
        <taxon>Bacillus cereus group</taxon>
    </lineage>
</organism>
<dbReference type="InterPro" id="IPR007016">
    <property type="entry name" value="O-antigen_ligase-rel_domated"/>
</dbReference>
<reference evidence="7 8" key="1">
    <citation type="submission" date="2017-01" db="EMBL/GenBank/DDBJ databases">
        <title>Bacillus cereus isolates.</title>
        <authorList>
            <person name="Beno S.M."/>
        </authorList>
    </citation>
    <scope>NUCLEOTIDE SEQUENCE [LARGE SCALE GENOMIC DNA]</scope>
    <source>
        <strain evidence="7 8">FSL H8-0485</strain>
    </source>
</reference>
<feature type="transmembrane region" description="Helical" evidence="5">
    <location>
        <begin position="60"/>
        <end position="79"/>
    </location>
</feature>
<feature type="transmembrane region" description="Helical" evidence="5">
    <location>
        <begin position="34"/>
        <end position="51"/>
    </location>
</feature>
<feature type="transmembrane region" description="Helical" evidence="5">
    <location>
        <begin position="85"/>
        <end position="103"/>
    </location>
</feature>
<dbReference type="EMBL" id="MUAJ01000090">
    <property type="protein sequence ID" value="OOR05101.1"/>
    <property type="molecule type" value="Genomic_DNA"/>
</dbReference>
<protein>
    <submittedName>
        <fullName evidence="7">Polysaccharide polymerase</fullName>
    </submittedName>
</protein>
<sequence>MENNMQISMKWIFLLILFVMLSKYNIYVGFSLKIYMIFLVVYFCLTIKDFYIQKLYFHEVAFLLFYFIYCLSGILSIYLSASIRMIFGVFLVLGCYFIMRNLLGNTEIVVLESAIVYVGLVFNIVSLILYIVGLQHFGLYGGEEREVYAGLLVDRGYPRLIGLLDDPNIFIFYNTIFFMYYITNLYNTNNVIGFILCVTTSLLTFSRGGILAIVLVILVYICMSSFAKKVKIIMGLVLFGVVIFSFSLSNVVMGGELDDILNKRISDFSHDNGSGRFTLWEAAFKYFLSNPYIGIGAFNFSNYYEYQFNAKLYVHNTFLEILSESGIIGFLLYGAFLCILMVKLTKYNLFREKPYLLLTMIAFLFQMMSLSLIINEAFFLFLAVVVKYISIYEGRGTIDGKVSIST</sequence>
<feature type="transmembrane region" description="Helical" evidence="5">
    <location>
        <begin position="321"/>
        <end position="342"/>
    </location>
</feature>
<evidence type="ECO:0000256" key="4">
    <source>
        <dbReference type="ARBA" id="ARBA00023136"/>
    </source>
</evidence>
<evidence type="ECO:0000313" key="8">
    <source>
        <dbReference type="Proteomes" id="UP000190906"/>
    </source>
</evidence>
<evidence type="ECO:0000256" key="5">
    <source>
        <dbReference type="SAM" id="Phobius"/>
    </source>
</evidence>
<keyword evidence="2 5" id="KW-0812">Transmembrane</keyword>
<gene>
    <name evidence="7" type="ORF">BW897_31635</name>
</gene>
<keyword evidence="3 5" id="KW-1133">Transmembrane helix</keyword>
<feature type="transmembrane region" description="Helical" evidence="5">
    <location>
        <begin position="191"/>
        <end position="220"/>
    </location>
</feature>
<feature type="transmembrane region" description="Helical" evidence="5">
    <location>
        <begin position="232"/>
        <end position="253"/>
    </location>
</feature>
<keyword evidence="4 5" id="KW-0472">Membrane</keyword>
<dbReference type="PANTHER" id="PTHR37422:SF17">
    <property type="entry name" value="O-ANTIGEN LIGASE"/>
    <property type="match status" value="1"/>
</dbReference>
<dbReference type="RefSeq" id="WP_078205882.1">
    <property type="nucleotide sequence ID" value="NZ_MUAJ01000090.1"/>
</dbReference>
<dbReference type="InterPro" id="IPR051533">
    <property type="entry name" value="WaaL-like"/>
</dbReference>
<dbReference type="Pfam" id="PF04932">
    <property type="entry name" value="Wzy_C"/>
    <property type="match status" value="1"/>
</dbReference>
<feature type="transmembrane region" description="Helical" evidence="5">
    <location>
        <begin position="354"/>
        <end position="374"/>
    </location>
</feature>
<comment type="subcellular location">
    <subcellularLocation>
        <location evidence="1">Membrane</location>
        <topology evidence="1">Multi-pass membrane protein</topology>
    </subcellularLocation>
</comment>
<evidence type="ECO:0000256" key="2">
    <source>
        <dbReference type="ARBA" id="ARBA00022692"/>
    </source>
</evidence>
<accession>A0A1S9T682</accession>
<evidence type="ECO:0000256" key="3">
    <source>
        <dbReference type="ARBA" id="ARBA00022989"/>
    </source>
</evidence>
<evidence type="ECO:0000313" key="7">
    <source>
        <dbReference type="EMBL" id="OOR05101.1"/>
    </source>
</evidence>
<proteinExistence type="predicted"/>
<dbReference type="Proteomes" id="UP000190906">
    <property type="component" value="Unassembled WGS sequence"/>
</dbReference>
<evidence type="ECO:0000256" key="1">
    <source>
        <dbReference type="ARBA" id="ARBA00004141"/>
    </source>
</evidence>
<dbReference type="GO" id="GO:0016020">
    <property type="term" value="C:membrane"/>
    <property type="evidence" value="ECO:0007669"/>
    <property type="project" value="UniProtKB-SubCell"/>
</dbReference>